<feature type="transmembrane region" description="Helical" evidence="13">
    <location>
        <begin position="131"/>
        <end position="154"/>
    </location>
</feature>
<evidence type="ECO:0000256" key="5">
    <source>
        <dbReference type="ARBA" id="ARBA00022989"/>
    </source>
</evidence>
<feature type="domain" description="G-protein coupled receptors family 1 profile" evidence="14">
    <location>
        <begin position="31"/>
        <end position="147"/>
    </location>
</feature>
<organism evidence="15 16">
    <name type="scientific">Nesidiocoris tenuis</name>
    <dbReference type="NCBI Taxonomy" id="355587"/>
    <lineage>
        <taxon>Eukaryota</taxon>
        <taxon>Metazoa</taxon>
        <taxon>Ecdysozoa</taxon>
        <taxon>Arthropoda</taxon>
        <taxon>Hexapoda</taxon>
        <taxon>Insecta</taxon>
        <taxon>Pterygota</taxon>
        <taxon>Neoptera</taxon>
        <taxon>Paraneoptera</taxon>
        <taxon>Hemiptera</taxon>
        <taxon>Heteroptera</taxon>
        <taxon>Panheteroptera</taxon>
        <taxon>Cimicomorpha</taxon>
        <taxon>Miridae</taxon>
        <taxon>Dicyphina</taxon>
        <taxon>Nesidiocoris</taxon>
    </lineage>
</organism>
<name>A0ABN7BEF0_9HEMI</name>
<feature type="transmembrane region" description="Helical" evidence="13">
    <location>
        <begin position="89"/>
        <end position="110"/>
    </location>
</feature>
<evidence type="ECO:0000256" key="11">
    <source>
        <dbReference type="ARBA" id="ARBA00023224"/>
    </source>
</evidence>
<reference evidence="15 16" key="1">
    <citation type="submission" date="2023-09" db="EMBL/GenBank/DDBJ databases">
        <title>Nesidiocoris tenuis whole genome shotgun sequence.</title>
        <authorList>
            <person name="Shibata T."/>
            <person name="Shimoda M."/>
            <person name="Kobayashi T."/>
            <person name="Uehara T."/>
        </authorList>
    </citation>
    <scope>NUCLEOTIDE SEQUENCE [LARGE SCALE GENOMIC DNA]</scope>
    <source>
        <strain evidence="15 16">Japan</strain>
    </source>
</reference>
<dbReference type="PANTHER" id="PTHR45695">
    <property type="entry name" value="LEUCOKININ RECEPTOR-RELATED"/>
    <property type="match status" value="1"/>
</dbReference>
<evidence type="ECO:0000256" key="9">
    <source>
        <dbReference type="ARBA" id="ARBA00023170"/>
    </source>
</evidence>
<dbReference type="SUPFAM" id="SSF81321">
    <property type="entry name" value="Family A G protein-coupled receptor-like"/>
    <property type="match status" value="1"/>
</dbReference>
<evidence type="ECO:0000256" key="1">
    <source>
        <dbReference type="ARBA" id="ARBA00004651"/>
    </source>
</evidence>
<comment type="similarity">
    <text evidence="2 12">Belongs to the G-protein coupled receptor 1 family.</text>
</comment>
<comment type="subcellular location">
    <subcellularLocation>
        <location evidence="1">Cell membrane</location>
        <topology evidence="1">Multi-pass membrane protein</topology>
    </subcellularLocation>
</comment>
<accession>A0ABN7BEF0</accession>
<evidence type="ECO:0000256" key="8">
    <source>
        <dbReference type="ARBA" id="ARBA00023157"/>
    </source>
</evidence>
<dbReference type="Pfam" id="PF00001">
    <property type="entry name" value="7tm_1"/>
    <property type="match status" value="1"/>
</dbReference>
<evidence type="ECO:0000313" key="15">
    <source>
        <dbReference type="EMBL" id="BET01551.1"/>
    </source>
</evidence>
<gene>
    <name evidence="15" type="ORF">NTJ_14367</name>
</gene>
<keyword evidence="11 12" id="KW-0807">Transducer</keyword>
<evidence type="ECO:0000256" key="7">
    <source>
        <dbReference type="ARBA" id="ARBA00023136"/>
    </source>
</evidence>
<dbReference type="InterPro" id="IPR017452">
    <property type="entry name" value="GPCR_Rhodpsn_7TM"/>
</dbReference>
<dbReference type="PROSITE" id="PS00237">
    <property type="entry name" value="G_PROTEIN_RECEP_F1_1"/>
    <property type="match status" value="1"/>
</dbReference>
<feature type="transmembrane region" description="Helical" evidence="13">
    <location>
        <begin position="51"/>
        <end position="77"/>
    </location>
</feature>
<keyword evidence="9 12" id="KW-0675">Receptor</keyword>
<keyword evidence="5 13" id="KW-1133">Transmembrane helix</keyword>
<evidence type="ECO:0000313" key="16">
    <source>
        <dbReference type="Proteomes" id="UP001307889"/>
    </source>
</evidence>
<feature type="transmembrane region" description="Helical" evidence="13">
    <location>
        <begin position="12"/>
        <end position="39"/>
    </location>
</feature>
<keyword evidence="3" id="KW-1003">Cell membrane</keyword>
<dbReference type="Proteomes" id="UP001307889">
    <property type="component" value="Chromosome 13"/>
</dbReference>
<dbReference type="PRINTS" id="PR00237">
    <property type="entry name" value="GPCRRHODOPSN"/>
</dbReference>
<protein>
    <submittedName>
        <fullName evidence="15">Receptor</fullName>
    </submittedName>
</protein>
<keyword evidence="6 12" id="KW-0297">G-protein coupled receptor</keyword>
<proteinExistence type="inferred from homology"/>
<keyword evidence="4 12" id="KW-0812">Transmembrane</keyword>
<evidence type="ECO:0000256" key="4">
    <source>
        <dbReference type="ARBA" id="ARBA00022692"/>
    </source>
</evidence>
<dbReference type="PANTHER" id="PTHR45695:SF23">
    <property type="entry name" value="GALANIN-LIKE G-PROTEIN COUPLED RECEPTOR NPR-9"/>
    <property type="match status" value="1"/>
</dbReference>
<evidence type="ECO:0000256" key="2">
    <source>
        <dbReference type="ARBA" id="ARBA00010663"/>
    </source>
</evidence>
<evidence type="ECO:0000256" key="13">
    <source>
        <dbReference type="SAM" id="Phobius"/>
    </source>
</evidence>
<keyword evidence="10" id="KW-0325">Glycoprotein</keyword>
<evidence type="ECO:0000256" key="3">
    <source>
        <dbReference type="ARBA" id="ARBA00022475"/>
    </source>
</evidence>
<sequence length="230" mass="25419">MDADEPEINEELTSIVTAVLFGTAVIFGLVGNLLAVLVVSCNANMRSITNILIVSLSVADLLFIIFCVPFTGTQFVLGYWPFGNVWCMAVQYIIAVTAFASVYTLVLMSFHRYLAVVHPVDFLFLRTEKSWIVTILIMWAIIIAYNVRTVWAFGEISFADLMASNDTAESWTSASGNSSSADSLEMIGNFNSTEDDFDYGGDTVCTNVIHGNDFAVFQVSLNVFRENNHK</sequence>
<keyword evidence="8" id="KW-1015">Disulfide bond</keyword>
<evidence type="ECO:0000256" key="6">
    <source>
        <dbReference type="ARBA" id="ARBA00023040"/>
    </source>
</evidence>
<keyword evidence="7 13" id="KW-0472">Membrane</keyword>
<dbReference type="EMBL" id="AP028921">
    <property type="protein sequence ID" value="BET01551.1"/>
    <property type="molecule type" value="Genomic_DNA"/>
</dbReference>
<evidence type="ECO:0000256" key="12">
    <source>
        <dbReference type="RuleBase" id="RU000688"/>
    </source>
</evidence>
<evidence type="ECO:0000259" key="14">
    <source>
        <dbReference type="PROSITE" id="PS50262"/>
    </source>
</evidence>
<dbReference type="Gene3D" id="1.20.1070.10">
    <property type="entry name" value="Rhodopsin 7-helix transmembrane proteins"/>
    <property type="match status" value="1"/>
</dbReference>
<dbReference type="PROSITE" id="PS50262">
    <property type="entry name" value="G_PROTEIN_RECEP_F1_2"/>
    <property type="match status" value="1"/>
</dbReference>
<keyword evidence="16" id="KW-1185">Reference proteome</keyword>
<evidence type="ECO:0000256" key="10">
    <source>
        <dbReference type="ARBA" id="ARBA00023180"/>
    </source>
</evidence>
<dbReference type="InterPro" id="IPR000276">
    <property type="entry name" value="GPCR_Rhodpsn"/>
</dbReference>